<name>A0A0G0GZG4_9BACT</name>
<comment type="caution">
    <text evidence="1">The sequence shown here is derived from an EMBL/GenBank/DDBJ whole genome shotgun (WGS) entry which is preliminary data.</text>
</comment>
<dbReference type="InterPro" id="IPR008792">
    <property type="entry name" value="PQQD"/>
</dbReference>
<dbReference type="AlphaFoldDB" id="A0A0G0GZG4"/>
<evidence type="ECO:0000313" key="1">
    <source>
        <dbReference type="EMBL" id="KKQ36368.1"/>
    </source>
</evidence>
<sequence>MNMNQKKYKLNKGFISQNVENEMVIFDGEQSVLFSFNETAAFIFKRISKGHEPEKIIKAVTKTYDISEETAKKDMHDLVTKLTKKNIIVSV</sequence>
<reference evidence="1 2" key="1">
    <citation type="journal article" date="2015" name="Nature">
        <title>rRNA introns, odd ribosomes, and small enigmatic genomes across a large radiation of phyla.</title>
        <authorList>
            <person name="Brown C.T."/>
            <person name="Hug L.A."/>
            <person name="Thomas B.C."/>
            <person name="Sharon I."/>
            <person name="Castelle C.J."/>
            <person name="Singh A."/>
            <person name="Wilkins M.J."/>
            <person name="Williams K.H."/>
            <person name="Banfield J.F."/>
        </authorList>
    </citation>
    <scope>NUCLEOTIDE SEQUENCE [LARGE SCALE GENOMIC DNA]</scope>
</reference>
<dbReference type="Pfam" id="PF05402">
    <property type="entry name" value="PqqD"/>
    <property type="match status" value="1"/>
</dbReference>
<accession>A0A0G0GZG4</accession>
<gene>
    <name evidence="1" type="ORF">US54_C0071G0010</name>
</gene>
<dbReference type="Gene3D" id="1.10.10.1150">
    <property type="entry name" value="Coenzyme PQQ synthesis protein D (PqqD)"/>
    <property type="match status" value="1"/>
</dbReference>
<evidence type="ECO:0000313" key="2">
    <source>
        <dbReference type="Proteomes" id="UP000034471"/>
    </source>
</evidence>
<dbReference type="Proteomes" id="UP000034471">
    <property type="component" value="Unassembled WGS sequence"/>
</dbReference>
<protein>
    <submittedName>
        <fullName evidence="1">Coenzyme PQQ synthesis protein D (PqqD)</fullName>
    </submittedName>
</protein>
<dbReference type="InterPro" id="IPR041881">
    <property type="entry name" value="PqqD_sf"/>
</dbReference>
<dbReference type="EMBL" id="LBTJ01000071">
    <property type="protein sequence ID" value="KKQ36368.1"/>
    <property type="molecule type" value="Genomic_DNA"/>
</dbReference>
<proteinExistence type="predicted"/>
<organism evidence="1 2">
    <name type="scientific">Candidatus Roizmanbacteria bacterium GW2011_GWA2_37_7</name>
    <dbReference type="NCBI Taxonomy" id="1618481"/>
    <lineage>
        <taxon>Bacteria</taxon>
        <taxon>Candidatus Roizmaniibacteriota</taxon>
    </lineage>
</organism>
<dbReference type="STRING" id="1618481.US54_C0071G0010"/>